<dbReference type="EMBL" id="JAFBIT010000001">
    <property type="protein sequence ID" value="MCF2651431.1"/>
    <property type="molecule type" value="Genomic_DNA"/>
</dbReference>
<dbReference type="InterPro" id="IPR001279">
    <property type="entry name" value="Metallo-B-lactamas"/>
</dbReference>
<dbReference type="SMART" id="SM00849">
    <property type="entry name" value="Lactamase_B"/>
    <property type="match status" value="1"/>
</dbReference>
<proteinExistence type="predicted"/>
<evidence type="ECO:0000313" key="3">
    <source>
        <dbReference type="Proteomes" id="UP001299220"/>
    </source>
</evidence>
<dbReference type="PANTHER" id="PTHR47619:SF1">
    <property type="entry name" value="EXODEOXYRIBONUCLEASE WALJ"/>
    <property type="match status" value="1"/>
</dbReference>
<protein>
    <submittedName>
        <fullName evidence="2">MBL fold metallo-hydrolase</fullName>
    </submittedName>
</protein>
<sequence length="263" mass="28473">MAELCALYSGSTGNSYYIGSKASGVLVDIGRSARQTTNILKHCAIDPLAVGGILITHEHSDHIGGLRVFASRYRIPVFASAGTLAALESMGILDGSFPAYTIDGTLQLGGMQIRAFRTPHDCAESYGYRIRTEDDKVVTVATDLGCVTPEIEENLLGADLAVVESNHDVGMLRTGPYPYTLKRRILSDYGHLSNTACAELLPTLFEHGTKRFMLAHLSRENNTPDIARQTAVCGMQMAGIEDESDYILDVAPIENSDGRSIIF</sequence>
<reference evidence="2 3" key="1">
    <citation type="submission" date="2020-12" db="EMBL/GenBank/DDBJ databases">
        <title>Whole genome sequences of gut porcine anaerobes.</title>
        <authorList>
            <person name="Kubasova T."/>
            <person name="Jahodarova E."/>
            <person name="Rychlik I."/>
        </authorList>
    </citation>
    <scope>NUCLEOTIDE SEQUENCE [LARGE SCALE GENOMIC DNA]</scope>
    <source>
        <strain evidence="2 3">An867</strain>
    </source>
</reference>
<gene>
    <name evidence="2" type="ORF">JQM67_02260</name>
</gene>
<dbReference type="Proteomes" id="UP001299220">
    <property type="component" value="Unassembled WGS sequence"/>
</dbReference>
<organism evidence="2 3">
    <name type="scientific">Anaeromassilibacillus senegalensis</name>
    <dbReference type="NCBI Taxonomy" id="1673717"/>
    <lineage>
        <taxon>Bacteria</taxon>
        <taxon>Bacillati</taxon>
        <taxon>Bacillota</taxon>
        <taxon>Clostridia</taxon>
        <taxon>Eubacteriales</taxon>
        <taxon>Acutalibacteraceae</taxon>
        <taxon>Anaeromassilibacillus</taxon>
    </lineage>
</organism>
<dbReference type="SUPFAM" id="SSF56281">
    <property type="entry name" value="Metallo-hydrolase/oxidoreductase"/>
    <property type="match status" value="1"/>
</dbReference>
<comment type="caution">
    <text evidence="2">The sequence shown here is derived from an EMBL/GenBank/DDBJ whole genome shotgun (WGS) entry which is preliminary data.</text>
</comment>
<dbReference type="Gene3D" id="3.60.15.10">
    <property type="entry name" value="Ribonuclease Z/Hydroxyacylglutathione hydrolase-like"/>
    <property type="match status" value="1"/>
</dbReference>
<dbReference type="RefSeq" id="WP_235322419.1">
    <property type="nucleotide sequence ID" value="NZ_JAFBIT010000001.1"/>
</dbReference>
<dbReference type="PANTHER" id="PTHR47619">
    <property type="entry name" value="METALLO-HYDROLASE YYCJ-RELATED"/>
    <property type="match status" value="1"/>
</dbReference>
<dbReference type="InterPro" id="IPR036866">
    <property type="entry name" value="RibonucZ/Hydroxyglut_hydro"/>
</dbReference>
<evidence type="ECO:0000259" key="1">
    <source>
        <dbReference type="SMART" id="SM00849"/>
    </source>
</evidence>
<evidence type="ECO:0000313" key="2">
    <source>
        <dbReference type="EMBL" id="MCF2651431.1"/>
    </source>
</evidence>
<name>A0ABS9CJX5_9FIRM</name>
<accession>A0ABS9CJX5</accession>
<dbReference type="InterPro" id="IPR052533">
    <property type="entry name" value="WalJ/YycJ-like"/>
</dbReference>
<dbReference type="Pfam" id="PF12706">
    <property type="entry name" value="Lactamase_B_2"/>
    <property type="match status" value="1"/>
</dbReference>
<keyword evidence="3" id="KW-1185">Reference proteome</keyword>
<feature type="domain" description="Metallo-beta-lactamase" evidence="1">
    <location>
        <begin position="12"/>
        <end position="189"/>
    </location>
</feature>